<evidence type="ECO:0000313" key="6">
    <source>
        <dbReference type="Proteomes" id="UP001611251"/>
    </source>
</evidence>
<name>A0ABW7PZV4_9GAMM</name>
<dbReference type="NCBIfam" id="NF011611">
    <property type="entry name" value="PRK15037.1"/>
    <property type="match status" value="1"/>
</dbReference>
<dbReference type="GO" id="GO:0008866">
    <property type="term" value="F:fructuronate reductase activity"/>
    <property type="evidence" value="ECO:0007669"/>
    <property type="project" value="UniProtKB-EC"/>
</dbReference>
<dbReference type="Proteomes" id="UP001611251">
    <property type="component" value="Unassembled WGS sequence"/>
</dbReference>
<feature type="domain" description="Mannitol dehydrogenase N-terminal" evidence="3">
    <location>
        <begin position="25"/>
        <end position="275"/>
    </location>
</feature>
<dbReference type="InterPro" id="IPR023027">
    <property type="entry name" value="Mannitol_DH_CS"/>
</dbReference>
<protein>
    <submittedName>
        <fullName evidence="5">Fructuronate reductase</fullName>
        <ecNumber evidence="5">1.1.1.57</ecNumber>
    </submittedName>
</protein>
<organism evidence="5 6">
    <name type="scientific">Pantoea osteomyelitidis</name>
    <dbReference type="NCBI Taxonomy" id="3230026"/>
    <lineage>
        <taxon>Bacteria</taxon>
        <taxon>Pseudomonadati</taxon>
        <taxon>Pseudomonadota</taxon>
        <taxon>Gammaproteobacteria</taxon>
        <taxon>Enterobacterales</taxon>
        <taxon>Erwiniaceae</taxon>
        <taxon>Pantoea</taxon>
    </lineage>
</organism>
<dbReference type="EMBL" id="JBGFSN010000006">
    <property type="protein sequence ID" value="MFH8135757.1"/>
    <property type="molecule type" value="Genomic_DNA"/>
</dbReference>
<dbReference type="EC" id="1.1.1.57" evidence="5"/>
<feature type="domain" description="Mannitol dehydrogenase C-terminal" evidence="4">
    <location>
        <begin position="284"/>
        <end position="476"/>
    </location>
</feature>
<dbReference type="Pfam" id="PF01232">
    <property type="entry name" value="Mannitol_dh"/>
    <property type="match status" value="1"/>
</dbReference>
<dbReference type="RefSeq" id="WP_397216855.1">
    <property type="nucleotide sequence ID" value="NZ_JBGFSN010000006.1"/>
</dbReference>
<dbReference type="InterPro" id="IPR008927">
    <property type="entry name" value="6-PGluconate_DH-like_C_sf"/>
</dbReference>
<dbReference type="InterPro" id="IPR000669">
    <property type="entry name" value="Mannitol_DH"/>
</dbReference>
<dbReference type="Gene3D" id="1.10.1040.10">
    <property type="entry name" value="N-(1-d-carboxylethyl)-l-norvaline Dehydrogenase, domain 2"/>
    <property type="match status" value="1"/>
</dbReference>
<dbReference type="InterPro" id="IPR013328">
    <property type="entry name" value="6PGD_dom2"/>
</dbReference>
<keyword evidence="6" id="KW-1185">Reference proteome</keyword>
<evidence type="ECO:0000256" key="1">
    <source>
        <dbReference type="ARBA" id="ARBA00023002"/>
    </source>
</evidence>
<dbReference type="PRINTS" id="PR00084">
    <property type="entry name" value="MTLDHDRGNASE"/>
</dbReference>
<dbReference type="InterPro" id="IPR036291">
    <property type="entry name" value="NAD(P)-bd_dom_sf"/>
</dbReference>
<evidence type="ECO:0000313" key="5">
    <source>
        <dbReference type="EMBL" id="MFH8135757.1"/>
    </source>
</evidence>
<sequence>MEKNIATASLNVARPAWTSARLVPRIVHLGCGAFHRAHQAFYTHQLLANSDSDWGICEVSLMPGNSTGMIATLKAQNFLYCVAEQDATDTQLTVIGAIKEALHPETDGCESILHAMTRPETAIVSLTITEKGYCFDAFRGQPDFTHPLIQHDLVSPERPQSAVGYIVEALRRIRQSGQQPFSVLSCDNLRENGRVTQAVVLGLAHARDPDLAKWIAAHVTFPSTMVDRIVPASTEESRRHVALRLGADDPLAVTCEPYRQWIIEDNFVKGRPAWDRVGAQFVTDVVPYEMMKLRMLNGSHSFLAYLGCLDGYDTIAATLSHPAYSKAVLALMLKEQAPTLKLPYDYDLQNYAQTLLRRFTNAALKHSTEQIAADGSQKLPHRLLDSVRYHLAHGSECALLMLGVTAWMCYVSRTNEQGMPVKVVDPLTEQLAAIVKQSLDTEASVRSLLALEQVFGSDLPADLRFVNGVLKTYRRLKETGAKATVLSILTASEN</sequence>
<evidence type="ECO:0000259" key="3">
    <source>
        <dbReference type="Pfam" id="PF01232"/>
    </source>
</evidence>
<dbReference type="Pfam" id="PF08125">
    <property type="entry name" value="Mannitol_dh_C"/>
    <property type="match status" value="1"/>
</dbReference>
<dbReference type="SUPFAM" id="SSF48179">
    <property type="entry name" value="6-phosphogluconate dehydrogenase C-terminal domain-like"/>
    <property type="match status" value="1"/>
</dbReference>
<evidence type="ECO:0000259" key="4">
    <source>
        <dbReference type="Pfam" id="PF08125"/>
    </source>
</evidence>
<dbReference type="InterPro" id="IPR013131">
    <property type="entry name" value="Mannitol_DH_N"/>
</dbReference>
<keyword evidence="2" id="KW-0520">NAD</keyword>
<dbReference type="Gene3D" id="3.40.50.720">
    <property type="entry name" value="NAD(P)-binding Rossmann-like Domain"/>
    <property type="match status" value="1"/>
</dbReference>
<dbReference type="InterPro" id="IPR050988">
    <property type="entry name" value="Mannitol_DH/Oxidoreductase"/>
</dbReference>
<dbReference type="PANTHER" id="PTHR43362:SF7">
    <property type="entry name" value="D-MANNONATE OXIDOREDUCTASE"/>
    <property type="match status" value="1"/>
</dbReference>
<dbReference type="SUPFAM" id="SSF51735">
    <property type="entry name" value="NAD(P)-binding Rossmann-fold domains"/>
    <property type="match status" value="1"/>
</dbReference>
<accession>A0ABW7PZV4</accession>
<gene>
    <name evidence="5" type="ORF">ABU178_16510</name>
</gene>
<dbReference type="PANTHER" id="PTHR43362">
    <property type="entry name" value="MANNITOL DEHYDROGENASE DSF1-RELATED"/>
    <property type="match status" value="1"/>
</dbReference>
<comment type="caution">
    <text evidence="5">The sequence shown here is derived from an EMBL/GenBank/DDBJ whole genome shotgun (WGS) entry which is preliminary data.</text>
</comment>
<dbReference type="InterPro" id="IPR013118">
    <property type="entry name" value="Mannitol_DH_C"/>
</dbReference>
<evidence type="ECO:0000256" key="2">
    <source>
        <dbReference type="ARBA" id="ARBA00023027"/>
    </source>
</evidence>
<proteinExistence type="predicted"/>
<keyword evidence="1 5" id="KW-0560">Oxidoreductase</keyword>
<dbReference type="PROSITE" id="PS00974">
    <property type="entry name" value="MANNITOL_DHGENASE"/>
    <property type="match status" value="1"/>
</dbReference>
<reference evidence="5 6" key="1">
    <citation type="submission" date="2024-08" db="EMBL/GenBank/DDBJ databases">
        <title>Pantoea ronii - a newly identified human opportunistic pathogen.</title>
        <authorList>
            <person name="Keidar-Friedman D."/>
            <person name="Sorek N."/>
            <person name="Leshin-Carmel D."/>
            <person name="Tsur A."/>
            <person name="Amsalem M."/>
            <person name="Tolkach D."/>
            <person name="Brosh-Nissimov T."/>
        </authorList>
    </citation>
    <scope>NUCLEOTIDE SEQUENCE [LARGE SCALE GENOMIC DNA]</scope>
    <source>
        <strain evidence="5 6">AA23256</strain>
    </source>
</reference>